<proteinExistence type="predicted"/>
<protein>
    <submittedName>
        <fullName evidence="3">Transmembrane protein</fullName>
    </submittedName>
</protein>
<keyword evidence="2 3" id="KW-0812">Transmembrane</keyword>
<evidence type="ECO:0000256" key="2">
    <source>
        <dbReference type="SAM" id="Phobius"/>
    </source>
</evidence>
<dbReference type="GeneID" id="94433966"/>
<dbReference type="VEuPathDB" id="ToxoDB:CSUI_010653"/>
<feature type="compositionally biased region" description="Polar residues" evidence="1">
    <location>
        <begin position="118"/>
        <end position="128"/>
    </location>
</feature>
<feature type="transmembrane region" description="Helical" evidence="2">
    <location>
        <begin position="63"/>
        <end position="83"/>
    </location>
</feature>
<keyword evidence="4" id="KW-1185">Reference proteome</keyword>
<dbReference type="AlphaFoldDB" id="A0A2C6KGK4"/>
<evidence type="ECO:0000256" key="1">
    <source>
        <dbReference type="SAM" id="MobiDB-lite"/>
    </source>
</evidence>
<dbReference type="OrthoDB" id="329850at2759"/>
<name>A0A2C6KGK4_9APIC</name>
<evidence type="ECO:0000313" key="3">
    <source>
        <dbReference type="EMBL" id="PHJ15534.1"/>
    </source>
</evidence>
<accession>A0A2C6KGK4</accession>
<dbReference type="Proteomes" id="UP000221165">
    <property type="component" value="Unassembled WGS sequence"/>
</dbReference>
<organism evidence="3 4">
    <name type="scientific">Cystoisospora suis</name>
    <dbReference type="NCBI Taxonomy" id="483139"/>
    <lineage>
        <taxon>Eukaryota</taxon>
        <taxon>Sar</taxon>
        <taxon>Alveolata</taxon>
        <taxon>Apicomplexa</taxon>
        <taxon>Conoidasida</taxon>
        <taxon>Coccidia</taxon>
        <taxon>Eucoccidiorida</taxon>
        <taxon>Eimeriorina</taxon>
        <taxon>Sarcocystidae</taxon>
        <taxon>Cystoisospora</taxon>
    </lineage>
</organism>
<keyword evidence="2" id="KW-1133">Transmembrane helix</keyword>
<dbReference type="EMBL" id="MIGC01007912">
    <property type="protein sequence ID" value="PHJ15534.1"/>
    <property type="molecule type" value="Genomic_DNA"/>
</dbReference>
<gene>
    <name evidence="3" type="ORF">CSUI_010653</name>
</gene>
<reference evidence="3 4" key="1">
    <citation type="journal article" date="2017" name="Int. J. Parasitol.">
        <title>The genome of the protozoan parasite Cystoisospora suis and a reverse vaccinology approach to identify vaccine candidates.</title>
        <authorList>
            <person name="Palmieri N."/>
            <person name="Shrestha A."/>
            <person name="Ruttkowski B."/>
            <person name="Beck T."/>
            <person name="Vogl C."/>
            <person name="Tomley F."/>
            <person name="Blake D.P."/>
            <person name="Joachim A."/>
        </authorList>
    </citation>
    <scope>NUCLEOTIDE SEQUENCE [LARGE SCALE GENOMIC DNA]</scope>
    <source>
        <strain evidence="3 4">Wien I</strain>
    </source>
</reference>
<evidence type="ECO:0000313" key="4">
    <source>
        <dbReference type="Proteomes" id="UP000221165"/>
    </source>
</evidence>
<feature type="region of interest" description="Disordered" evidence="1">
    <location>
        <begin position="95"/>
        <end position="128"/>
    </location>
</feature>
<comment type="caution">
    <text evidence="3">The sequence shown here is derived from an EMBL/GenBank/DDBJ whole genome shotgun (WGS) entry which is preliminary data.</text>
</comment>
<sequence>MSDMKKRWFSQQVNKYRLLIFLLWAGSVAAFGMAGYLIAQNWDEILANPYAWDVLYTLTMSGKAWSAFCAVTSVLLAVIAIRVQATSLRYYKMRGTRSMRSSGSKRWAGGEPPKPTRIQPQRSCKSAM</sequence>
<dbReference type="RefSeq" id="XP_067917267.1">
    <property type="nucleotide sequence ID" value="XM_068070755.1"/>
</dbReference>
<keyword evidence="2" id="KW-0472">Membrane</keyword>